<keyword evidence="2" id="KW-0964">Secreted</keyword>
<name>A0A5J4FYZ1_9FLAO</name>
<dbReference type="PANTHER" id="PTHR11475">
    <property type="entry name" value="OXIDASE/PEROXIDASE"/>
    <property type="match status" value="1"/>
</dbReference>
<dbReference type="InterPro" id="IPR026444">
    <property type="entry name" value="Secre_tail"/>
</dbReference>
<dbReference type="OrthoDB" id="9765610at2"/>
<dbReference type="AlphaFoldDB" id="A0A5J4FYZ1"/>
<dbReference type="GO" id="GO:0005576">
    <property type="term" value="C:extracellular region"/>
    <property type="evidence" value="ECO:0007669"/>
    <property type="project" value="UniProtKB-SubCell"/>
</dbReference>
<dbReference type="PRINTS" id="PR00457">
    <property type="entry name" value="ANPEROXIDASE"/>
</dbReference>
<comment type="subcellular location">
    <subcellularLocation>
        <location evidence="1">Secreted</location>
    </subcellularLocation>
</comment>
<sequence length="639" mass="71418">MKKKLQLLGVLLFSSASFLAQENRDYDGSQNNLDNPAWGAAQSNFRTLMTVDYTDGISEPGALDRANPRTVSNAIGSQNTFIPNELGLSDFVWGWGQFIDHDINLNDDETTETHNILVPQCDPMFDPACTGTKEIRMFRSISDANTGTSVINPRRHVNEITSYIDGSGVYGVDESVANWLRSNVDGKMKTSSNGLLPWNTIDGEFNSAIDPSAPFMVLDGMPLPERFFVGGDVRVNEQPGLMCFHTLMVREHNRLADEIKVENPNWNDEQIFQRARKIVGALIQAVTYEEFLTNIGVTMSPYNGYDNTVQPDIVNTFSAAGYRFGHTMVNGRLVRFEENGDDWNFGAIDLRNGFFKPTILLEEGGLEPFFRGFAAQKHQLVDPLIMNDIRNFLFGPPGSGGLDLLAINIARARERGVADYNTIRGDLSLTPHTGFEDLTSDASLQQTLEGVYTTIDNVDPWIGFMSEDHISNSIMGEGMNTLLKFQFESLRDGDRYYYENDPAFSADEISEIKNTKLSQIILRNTEIETLQENVFIAVPREQLSVELFPFSGVQNINIKAYPNPVQKYFNIQIEARRPSMATLTIYDVNGVIVQQKQIAIMRGKTEHKFELSDALANGLYVIALDSDAGKGQLKIIKGK</sequence>
<feature type="signal peptide" evidence="5">
    <location>
        <begin position="1"/>
        <end position="20"/>
    </location>
</feature>
<evidence type="ECO:0000313" key="7">
    <source>
        <dbReference type="EMBL" id="GEQ86374.1"/>
    </source>
</evidence>
<dbReference type="Pfam" id="PF03098">
    <property type="entry name" value="An_peroxidase"/>
    <property type="match status" value="1"/>
</dbReference>
<dbReference type="Proteomes" id="UP000326994">
    <property type="component" value="Unassembled WGS sequence"/>
</dbReference>
<evidence type="ECO:0000256" key="4">
    <source>
        <dbReference type="ARBA" id="ARBA00023180"/>
    </source>
</evidence>
<proteinExistence type="predicted"/>
<reference evidence="7 8" key="1">
    <citation type="submission" date="2019-08" db="EMBL/GenBank/DDBJ databases">
        <title>Ulvibacter marinistellae sp. nov., isolated from a starfish, Patiria pectinifera.</title>
        <authorList>
            <person name="Kawano K."/>
            <person name="Ushijima N."/>
            <person name="Kihara M."/>
            <person name="Itoh H."/>
        </authorList>
    </citation>
    <scope>NUCLEOTIDE SEQUENCE [LARGE SCALE GENOMIC DNA]</scope>
    <source>
        <strain evidence="7 8">KK4</strain>
    </source>
</reference>
<protein>
    <recommendedName>
        <fullName evidence="6">Secretion system C-terminal sorting domain-containing protein</fullName>
    </recommendedName>
</protein>
<evidence type="ECO:0000256" key="5">
    <source>
        <dbReference type="SAM" id="SignalP"/>
    </source>
</evidence>
<keyword evidence="3 5" id="KW-0732">Signal</keyword>
<feature type="chain" id="PRO_5023879346" description="Secretion system C-terminal sorting domain-containing protein" evidence="5">
    <location>
        <begin position="21"/>
        <end position="639"/>
    </location>
</feature>
<evidence type="ECO:0000256" key="1">
    <source>
        <dbReference type="ARBA" id="ARBA00004613"/>
    </source>
</evidence>
<dbReference type="InterPro" id="IPR037120">
    <property type="entry name" value="Haem_peroxidase_sf_animal"/>
</dbReference>
<dbReference type="CDD" id="cd09822">
    <property type="entry name" value="peroxinectin_like_bacterial"/>
    <property type="match status" value="1"/>
</dbReference>
<feature type="domain" description="Secretion system C-terminal sorting" evidence="6">
    <location>
        <begin position="561"/>
        <end position="635"/>
    </location>
</feature>
<dbReference type="NCBIfam" id="TIGR04183">
    <property type="entry name" value="Por_Secre_tail"/>
    <property type="match status" value="1"/>
</dbReference>
<dbReference type="PROSITE" id="PS50292">
    <property type="entry name" value="PEROXIDASE_3"/>
    <property type="match status" value="1"/>
</dbReference>
<dbReference type="Pfam" id="PF18962">
    <property type="entry name" value="Por_Secre_tail"/>
    <property type="match status" value="1"/>
</dbReference>
<dbReference type="InterPro" id="IPR010255">
    <property type="entry name" value="Haem_peroxidase_sf"/>
</dbReference>
<evidence type="ECO:0000256" key="3">
    <source>
        <dbReference type="ARBA" id="ARBA00022729"/>
    </source>
</evidence>
<evidence type="ECO:0000313" key="8">
    <source>
        <dbReference type="Proteomes" id="UP000326994"/>
    </source>
</evidence>
<dbReference type="GO" id="GO:0020037">
    <property type="term" value="F:heme binding"/>
    <property type="evidence" value="ECO:0007669"/>
    <property type="project" value="InterPro"/>
</dbReference>
<organism evidence="7 8">
    <name type="scientific">Patiriisocius marinistellae</name>
    <dbReference type="NCBI Taxonomy" id="2494560"/>
    <lineage>
        <taxon>Bacteria</taxon>
        <taxon>Pseudomonadati</taxon>
        <taxon>Bacteroidota</taxon>
        <taxon>Flavobacteriia</taxon>
        <taxon>Flavobacteriales</taxon>
        <taxon>Flavobacteriaceae</taxon>
        <taxon>Patiriisocius</taxon>
    </lineage>
</organism>
<dbReference type="InterPro" id="IPR019791">
    <property type="entry name" value="Haem_peroxidase_animal"/>
</dbReference>
<dbReference type="GO" id="GO:0004601">
    <property type="term" value="F:peroxidase activity"/>
    <property type="evidence" value="ECO:0007669"/>
    <property type="project" value="InterPro"/>
</dbReference>
<dbReference type="RefSeq" id="WP_151894302.1">
    <property type="nucleotide sequence ID" value="NZ_BKCF01000003.1"/>
</dbReference>
<keyword evidence="8" id="KW-1185">Reference proteome</keyword>
<dbReference type="Gene3D" id="1.10.640.10">
    <property type="entry name" value="Haem peroxidase domain superfamily, animal type"/>
    <property type="match status" value="1"/>
</dbReference>
<dbReference type="EMBL" id="BKCF01000003">
    <property type="protein sequence ID" value="GEQ86374.1"/>
    <property type="molecule type" value="Genomic_DNA"/>
</dbReference>
<gene>
    <name evidence="7" type="ORF">ULMS_18820</name>
</gene>
<evidence type="ECO:0000259" key="6">
    <source>
        <dbReference type="Pfam" id="PF18962"/>
    </source>
</evidence>
<dbReference type="SUPFAM" id="SSF48113">
    <property type="entry name" value="Heme-dependent peroxidases"/>
    <property type="match status" value="1"/>
</dbReference>
<comment type="caution">
    <text evidence="7">The sequence shown here is derived from an EMBL/GenBank/DDBJ whole genome shotgun (WGS) entry which is preliminary data.</text>
</comment>
<accession>A0A5J4FYZ1</accession>
<dbReference type="PANTHER" id="PTHR11475:SF4">
    <property type="entry name" value="CHORION PEROXIDASE"/>
    <property type="match status" value="1"/>
</dbReference>
<keyword evidence="4" id="KW-0325">Glycoprotein</keyword>
<dbReference type="GO" id="GO:0006979">
    <property type="term" value="P:response to oxidative stress"/>
    <property type="evidence" value="ECO:0007669"/>
    <property type="project" value="InterPro"/>
</dbReference>
<evidence type="ECO:0000256" key="2">
    <source>
        <dbReference type="ARBA" id="ARBA00022525"/>
    </source>
</evidence>